<reference evidence="2" key="1">
    <citation type="submission" date="2021-05" db="EMBL/GenBank/DDBJ databases">
        <authorList>
            <person name="Stam R."/>
        </authorList>
    </citation>
    <scope>NUCLEOTIDE SEQUENCE</scope>
    <source>
        <strain evidence="2">CS162</strain>
    </source>
</reference>
<dbReference type="EMBL" id="CAJRGZ010000016">
    <property type="protein sequence ID" value="CAG5152551.1"/>
    <property type="molecule type" value="Genomic_DNA"/>
</dbReference>
<organism evidence="2 3">
    <name type="scientific">Alternaria atra</name>
    <dbReference type="NCBI Taxonomy" id="119953"/>
    <lineage>
        <taxon>Eukaryota</taxon>
        <taxon>Fungi</taxon>
        <taxon>Dikarya</taxon>
        <taxon>Ascomycota</taxon>
        <taxon>Pezizomycotina</taxon>
        <taxon>Dothideomycetes</taxon>
        <taxon>Pleosporomycetidae</taxon>
        <taxon>Pleosporales</taxon>
        <taxon>Pleosporineae</taxon>
        <taxon>Pleosporaceae</taxon>
        <taxon>Alternaria</taxon>
        <taxon>Alternaria sect. Ulocladioides</taxon>
    </lineage>
</organism>
<evidence type="ECO:0000259" key="1">
    <source>
        <dbReference type="PROSITE" id="PS50181"/>
    </source>
</evidence>
<dbReference type="PROSITE" id="PS50181">
    <property type="entry name" value="FBOX"/>
    <property type="match status" value="1"/>
</dbReference>
<evidence type="ECO:0000313" key="3">
    <source>
        <dbReference type="Proteomes" id="UP000676310"/>
    </source>
</evidence>
<evidence type="ECO:0000313" key="2">
    <source>
        <dbReference type="EMBL" id="CAG5152551.1"/>
    </source>
</evidence>
<dbReference type="SUPFAM" id="SSF81383">
    <property type="entry name" value="F-box domain"/>
    <property type="match status" value="1"/>
</dbReference>
<keyword evidence="3" id="KW-1185">Reference proteome</keyword>
<dbReference type="InterPro" id="IPR036047">
    <property type="entry name" value="F-box-like_dom_sf"/>
</dbReference>
<proteinExistence type="predicted"/>
<dbReference type="GeneID" id="67014303"/>
<dbReference type="Proteomes" id="UP000676310">
    <property type="component" value="Unassembled WGS sequence"/>
</dbReference>
<protein>
    <recommendedName>
        <fullName evidence="1">F-box domain-containing protein</fullName>
    </recommendedName>
</protein>
<dbReference type="OrthoDB" id="4191831at2759"/>
<name>A0A8J2HXK4_9PLEO</name>
<accession>A0A8J2HXK4</accession>
<dbReference type="Pfam" id="PF00646">
    <property type="entry name" value="F-box"/>
    <property type="match status" value="1"/>
</dbReference>
<dbReference type="RefSeq" id="XP_043166357.1">
    <property type="nucleotide sequence ID" value="XM_043310422.1"/>
</dbReference>
<sequence>MASFSLLPTELVECIVSYLPQHDIYAVCRLNKALSNLATPFLYRHVDLFIPPESKLPRIDRFCLNIINDNRKANNVESIRLGLSPSRNVRQGQRWLPPDKNFDDQLMFRKAMTALSDETLVAAGDYLRDAISMREYSAYAALILLVLPTLRRLDVADYKSATFDHLHNILRNLDPGTVWNRRYPSRVLLDRLSSIKQVSLMFDRITGVAYPGDNNREPLDHFLNIPSIEILELFSVGGRQNQDPIAAHLTYPLVRHLRATNITALVFRQSGAFTSALHSLLQCTPKLRSLTYDFFFHSPLPSNYRGHLLMLDAWNEYLRPLAPTLEVLVFSAEYCDTSAYFFAQPHIGEKLHGYLDLTPFTALHTLEVPFPFLTGDVDFSITKEIHPLFPPNLRHLTLRPDLSHAHLPFPFDSSILTQGLTFAESKLEAQYLMNARMDVSYMFQASLTLLDFANPTTLESISVWQPADASLEWFDGQIKDFSTTCRNKGITGRILEPMLLRWKKAEHWDLIKEVTVFERKEPGWGCVERFWRGEWEGRPVGLGLQFHLEALEKGRVRLGR</sequence>
<gene>
    <name evidence="2" type="ORF">ALTATR162_LOCUS2816</name>
</gene>
<dbReference type="AlphaFoldDB" id="A0A8J2HXK4"/>
<comment type="caution">
    <text evidence="2">The sequence shown here is derived from an EMBL/GenBank/DDBJ whole genome shotgun (WGS) entry which is preliminary data.</text>
</comment>
<dbReference type="InterPro" id="IPR001810">
    <property type="entry name" value="F-box_dom"/>
</dbReference>
<feature type="domain" description="F-box" evidence="1">
    <location>
        <begin position="1"/>
        <end position="46"/>
    </location>
</feature>